<reference evidence="1" key="1">
    <citation type="journal article" date="2019" name="BMC Genomics">
        <title>A new reference genome for Sorghum bicolor reveals high levels of sequence similarity between sweet and grain genotypes: implications for the genetics of sugar metabolism.</title>
        <authorList>
            <person name="Cooper E.A."/>
            <person name="Brenton Z.W."/>
            <person name="Flinn B.S."/>
            <person name="Jenkins J."/>
            <person name="Shu S."/>
            <person name="Flowers D."/>
            <person name="Luo F."/>
            <person name="Wang Y."/>
            <person name="Xia P."/>
            <person name="Barry K."/>
            <person name="Daum C."/>
            <person name="Lipzen A."/>
            <person name="Yoshinaga Y."/>
            <person name="Schmutz J."/>
            <person name="Saski C."/>
            <person name="Vermerris W."/>
            <person name="Kresovich S."/>
        </authorList>
    </citation>
    <scope>NUCLEOTIDE SEQUENCE</scope>
</reference>
<protein>
    <submittedName>
        <fullName evidence="1">Uncharacterized protein</fullName>
    </submittedName>
</protein>
<organism evidence="1 2">
    <name type="scientific">Sorghum bicolor</name>
    <name type="common">Sorghum</name>
    <name type="synonym">Sorghum vulgare</name>
    <dbReference type="NCBI Taxonomy" id="4558"/>
    <lineage>
        <taxon>Eukaryota</taxon>
        <taxon>Viridiplantae</taxon>
        <taxon>Streptophyta</taxon>
        <taxon>Embryophyta</taxon>
        <taxon>Tracheophyta</taxon>
        <taxon>Spermatophyta</taxon>
        <taxon>Magnoliopsida</taxon>
        <taxon>Liliopsida</taxon>
        <taxon>Poales</taxon>
        <taxon>Poaceae</taxon>
        <taxon>PACMAD clade</taxon>
        <taxon>Panicoideae</taxon>
        <taxon>Andropogonodae</taxon>
        <taxon>Andropogoneae</taxon>
        <taxon>Sorghinae</taxon>
        <taxon>Sorghum</taxon>
    </lineage>
</organism>
<comment type="caution">
    <text evidence="1">The sequence shown here is derived from an EMBL/GenBank/DDBJ whole genome shotgun (WGS) entry which is preliminary data.</text>
</comment>
<proteinExistence type="predicted"/>
<name>A0A921QDZ1_SORBI</name>
<dbReference type="AlphaFoldDB" id="A0A921QDZ1"/>
<accession>A0A921QDZ1</accession>
<reference evidence="1" key="2">
    <citation type="submission" date="2020-10" db="EMBL/GenBank/DDBJ databases">
        <authorList>
            <person name="Cooper E.A."/>
            <person name="Brenton Z.W."/>
            <person name="Flinn B.S."/>
            <person name="Jenkins J."/>
            <person name="Shu S."/>
            <person name="Flowers D."/>
            <person name="Luo F."/>
            <person name="Wang Y."/>
            <person name="Xia P."/>
            <person name="Barry K."/>
            <person name="Daum C."/>
            <person name="Lipzen A."/>
            <person name="Yoshinaga Y."/>
            <person name="Schmutz J."/>
            <person name="Saski C."/>
            <person name="Vermerris W."/>
            <person name="Kresovich S."/>
        </authorList>
    </citation>
    <scope>NUCLEOTIDE SEQUENCE</scope>
</reference>
<sequence>MKINYRGGDYPTISDGYCSGMLFEQLVYSSGYVMLLQFTGSEEAPEGFILDMEICG</sequence>
<evidence type="ECO:0000313" key="2">
    <source>
        <dbReference type="Proteomes" id="UP000807115"/>
    </source>
</evidence>
<dbReference type="Proteomes" id="UP000807115">
    <property type="component" value="Chromosome 9"/>
</dbReference>
<evidence type="ECO:0000313" key="1">
    <source>
        <dbReference type="EMBL" id="KAG0518580.1"/>
    </source>
</evidence>
<gene>
    <name evidence="1" type="ORF">BDA96_09G187800</name>
</gene>
<dbReference type="EMBL" id="CM027688">
    <property type="protein sequence ID" value="KAG0518580.1"/>
    <property type="molecule type" value="Genomic_DNA"/>
</dbReference>
<dbReference type="EMBL" id="CM027688">
    <property type="protein sequence ID" value="KAG0518579.1"/>
    <property type="molecule type" value="Genomic_DNA"/>
</dbReference>